<dbReference type="PANTHER" id="PTHR35526">
    <property type="entry name" value="ANTI-SIGMA-F FACTOR RSBW-RELATED"/>
    <property type="match status" value="1"/>
</dbReference>
<sequence>MTLVGRPLSGVLTDIVQLAQRRTPERKAVSVTMLIRDKASTAAFSAEMALQAEELHYERSYGPCLGAARGRVVIRVADMRIQQRWPDYAAGVVDQIRGRIRCANRTLDGGGELARLPYVCWPWSRRVAAATIGGGAVNDGGGGPIDDPNARASDDTQLGTDRFSWSQRPPPHPQLDALQPWQWELTSAAQLTTSRVQLRLEVSDAGVPPGDIDDAVERLLLAYEELASNGFRHGLAPVHASVTAASDGWLIDVTDTATDHSPTPAVDRDPALGGLGLHLVAQLSQAHGWAVEAGRKHVWAYVRVATAF</sequence>
<dbReference type="InterPro" id="IPR036890">
    <property type="entry name" value="HATPase_C_sf"/>
</dbReference>
<dbReference type="PANTHER" id="PTHR35526:SF3">
    <property type="entry name" value="ANTI-SIGMA-F FACTOR RSBW"/>
    <property type="match status" value="1"/>
</dbReference>
<dbReference type="EMBL" id="FNBT01000001">
    <property type="protein sequence ID" value="SDF03006.1"/>
    <property type="molecule type" value="Genomic_DNA"/>
</dbReference>
<dbReference type="Gene3D" id="3.30.565.10">
    <property type="entry name" value="Histidine kinase-like ATPase, C-terminal domain"/>
    <property type="match status" value="1"/>
</dbReference>
<organism evidence="2 3">
    <name type="scientific">Blastococcus aurantiacus</name>
    <dbReference type="NCBI Taxonomy" id="1550231"/>
    <lineage>
        <taxon>Bacteria</taxon>
        <taxon>Bacillati</taxon>
        <taxon>Actinomycetota</taxon>
        <taxon>Actinomycetes</taxon>
        <taxon>Geodermatophilales</taxon>
        <taxon>Geodermatophilaceae</taxon>
        <taxon>Blastococcus</taxon>
    </lineage>
</organism>
<keyword evidence="3" id="KW-1185">Reference proteome</keyword>
<evidence type="ECO:0008006" key="4">
    <source>
        <dbReference type="Google" id="ProtNLM"/>
    </source>
</evidence>
<dbReference type="Proteomes" id="UP000199406">
    <property type="component" value="Unassembled WGS sequence"/>
</dbReference>
<name>A0A1G7HRQ6_9ACTN</name>
<dbReference type="InterPro" id="IPR050267">
    <property type="entry name" value="Anti-sigma-factor_SerPK"/>
</dbReference>
<feature type="region of interest" description="Disordered" evidence="1">
    <location>
        <begin position="136"/>
        <end position="171"/>
    </location>
</feature>
<dbReference type="CDD" id="cd16936">
    <property type="entry name" value="HATPase_RsbW-like"/>
    <property type="match status" value="1"/>
</dbReference>
<evidence type="ECO:0000256" key="1">
    <source>
        <dbReference type="SAM" id="MobiDB-lite"/>
    </source>
</evidence>
<proteinExistence type="predicted"/>
<protein>
    <recommendedName>
        <fullName evidence="4">Histidine kinase-like ATPase domain-containing protein</fullName>
    </recommendedName>
</protein>
<feature type="compositionally biased region" description="Polar residues" evidence="1">
    <location>
        <begin position="155"/>
        <end position="167"/>
    </location>
</feature>
<evidence type="ECO:0000313" key="3">
    <source>
        <dbReference type="Proteomes" id="UP000199406"/>
    </source>
</evidence>
<evidence type="ECO:0000313" key="2">
    <source>
        <dbReference type="EMBL" id="SDF03006.1"/>
    </source>
</evidence>
<gene>
    <name evidence="2" type="ORF">SAMN05660662_0779</name>
</gene>
<dbReference type="AlphaFoldDB" id="A0A1G7HRQ6"/>
<accession>A0A1G7HRQ6</accession>
<dbReference type="SUPFAM" id="SSF55874">
    <property type="entry name" value="ATPase domain of HSP90 chaperone/DNA topoisomerase II/histidine kinase"/>
    <property type="match status" value="1"/>
</dbReference>
<reference evidence="3" key="1">
    <citation type="submission" date="2016-10" db="EMBL/GenBank/DDBJ databases">
        <authorList>
            <person name="Varghese N."/>
            <person name="Submissions S."/>
        </authorList>
    </citation>
    <scope>NUCLEOTIDE SEQUENCE [LARGE SCALE GENOMIC DNA]</scope>
    <source>
        <strain evidence="3">DSM 44268</strain>
    </source>
</reference>
<dbReference type="STRING" id="1550231.SAMN05660662_0779"/>